<accession>D3PTF4</accession>
<keyword evidence="3" id="KW-1185">Reference proteome</keyword>
<evidence type="ECO:0000313" key="4">
    <source>
        <dbReference type="Proteomes" id="UP000013026"/>
    </source>
</evidence>
<gene>
    <name evidence="1" type="ordered locus">Mrub_1981</name>
    <name evidence="2" type="ORF">K649_12645</name>
</gene>
<dbReference type="Proteomes" id="UP000013026">
    <property type="component" value="Chromosome"/>
</dbReference>
<dbReference type="Proteomes" id="UP000006655">
    <property type="component" value="Chromosome"/>
</dbReference>
<reference evidence="1 3" key="1">
    <citation type="journal article" date="2010" name="Stand. Genomic Sci.">
        <title>Complete genome sequence of Meiothermus ruber type strain (21).</title>
        <authorList>
            <person name="Tindall B.J."/>
            <person name="Sikorski J."/>
            <person name="Lucas S."/>
            <person name="Goltsman E."/>
            <person name="Copeland A."/>
            <person name="Glavina Del Rio T."/>
            <person name="Nolan M."/>
            <person name="Tice H."/>
            <person name="Cheng J.F."/>
            <person name="Han C."/>
            <person name="Pitluck S."/>
            <person name="Liolios K."/>
            <person name="Ivanova N."/>
            <person name="Mavromatis K."/>
            <person name="Ovchinnikova G."/>
            <person name="Pati A."/>
            <person name="Fahnrich R."/>
            <person name="Goodwin L."/>
            <person name="Chen A."/>
            <person name="Palaniappan K."/>
            <person name="Land M."/>
            <person name="Hauser L."/>
            <person name="Chang Y.J."/>
            <person name="Jeffries C.D."/>
            <person name="Rohde M."/>
            <person name="Goker M."/>
            <person name="Woyke T."/>
            <person name="Bristow J."/>
            <person name="Eisen J.A."/>
            <person name="Markowitz V."/>
            <person name="Hugenholtz P."/>
            <person name="Kyrpides N.C."/>
            <person name="Klenk H.P."/>
            <person name="Lapidus A."/>
        </authorList>
    </citation>
    <scope>NUCLEOTIDE SEQUENCE [LARGE SCALE GENOMIC DNA]</scope>
    <source>
        <strain evidence="3">ATCC 35948 / DSM 1279 / VKM B-1258 / 21</strain>
        <strain evidence="1">DSM 1279</strain>
    </source>
</reference>
<dbReference type="KEGG" id="mre:K649_12645"/>
<reference evidence="2 4" key="3">
    <citation type="submission" date="2013-04" db="EMBL/GenBank/DDBJ databases">
        <authorList>
            <person name="Chin J."/>
            <person name="Alexander D.H."/>
            <person name="Marks P."/>
            <person name="Korlach J."/>
            <person name="Clum A."/>
            <person name="Copeland A."/>
        </authorList>
    </citation>
    <scope>NUCLEOTIDE SEQUENCE [LARGE SCALE GENOMIC DNA]</scope>
    <source>
        <strain evidence="4">ATCC 35948 / DSM 1279 / VKM B-1258 / 21</strain>
        <strain evidence="2">DSM 1279</strain>
    </source>
</reference>
<evidence type="ECO:0000313" key="2">
    <source>
        <dbReference type="EMBL" id="AGK05815.1"/>
    </source>
</evidence>
<protein>
    <submittedName>
        <fullName evidence="2">Uncharacterized protein</fullName>
    </submittedName>
</protein>
<dbReference type="PATRIC" id="fig|504728.9.peg.2603"/>
<dbReference type="AlphaFoldDB" id="D3PTF4"/>
<reference evidence="2" key="2">
    <citation type="submission" date="2013-04" db="EMBL/GenBank/DDBJ databases">
        <title>Non-Hybrid, Finished Microbial Genome Assemblies from Long-Read SMRT Sequencing Data.</title>
        <authorList>
            <person name="Klammer A."/>
            <person name="Drake J."/>
            <person name="Heiner C."/>
            <person name="Clum A."/>
            <person name="Copeland A."/>
            <person name="Huddleston J."/>
            <person name="Eichler E."/>
            <person name="Turner S.W."/>
        </authorList>
    </citation>
    <scope>NUCLEOTIDE SEQUENCE</scope>
    <source>
        <strain evidence="2">DSM 1279</strain>
    </source>
</reference>
<organism evidence="2 4">
    <name type="scientific">Meiothermus ruber (strain ATCC 35948 / DSM 1279 / VKM B-1258 / 21)</name>
    <name type="common">Thermus ruber</name>
    <dbReference type="NCBI Taxonomy" id="504728"/>
    <lineage>
        <taxon>Bacteria</taxon>
        <taxon>Thermotogati</taxon>
        <taxon>Deinococcota</taxon>
        <taxon>Deinococci</taxon>
        <taxon>Thermales</taxon>
        <taxon>Thermaceae</taxon>
        <taxon>Meiothermus</taxon>
    </lineage>
</organism>
<dbReference type="STRING" id="504728.K649_12645"/>
<dbReference type="EMBL" id="CP005385">
    <property type="protein sequence ID" value="AGK05815.1"/>
    <property type="molecule type" value="Genomic_DNA"/>
</dbReference>
<dbReference type="EMBL" id="CP001743">
    <property type="protein sequence ID" value="ADD28737.1"/>
    <property type="molecule type" value="Genomic_DNA"/>
</dbReference>
<proteinExistence type="predicted"/>
<sequence>MRTPAEILDAIRQAGRPVLLFYAHDTALRLRYLGRTALPDQDDAGHPMGYRPGELVDLFGIYSPTLDDWLEVTANTLAVVLSRRQVHHLELEHDCH</sequence>
<evidence type="ECO:0000313" key="1">
    <source>
        <dbReference type="EMBL" id="ADD28737.1"/>
    </source>
</evidence>
<evidence type="ECO:0000313" key="3">
    <source>
        <dbReference type="Proteomes" id="UP000006655"/>
    </source>
</evidence>
<name>D3PTF4_MEIRD</name>
<dbReference type="KEGG" id="mrb:Mrub_1981"/>